<protein>
    <recommendedName>
        <fullName evidence="3">cyclic pyranopterin monophosphate synthase</fullName>
        <ecNumber evidence="3">4.6.1.17</ecNumber>
    </recommendedName>
</protein>
<evidence type="ECO:0000313" key="8">
    <source>
        <dbReference type="EMBL" id="KAF2715568.1"/>
    </source>
</evidence>
<dbReference type="PROSITE" id="PS00018">
    <property type="entry name" value="EF_HAND_1"/>
    <property type="match status" value="1"/>
</dbReference>
<dbReference type="AlphaFoldDB" id="A0A6G1KRV9"/>
<dbReference type="PANTHER" id="PTHR22960">
    <property type="entry name" value="MOLYBDOPTERIN COFACTOR SYNTHESIS PROTEIN A"/>
    <property type="match status" value="1"/>
</dbReference>
<dbReference type="Gene3D" id="3.30.70.640">
    <property type="entry name" value="Molybdopterin cofactor biosynthesis C (MoaC) domain"/>
    <property type="match status" value="1"/>
</dbReference>
<dbReference type="NCBIfam" id="TIGR00581">
    <property type="entry name" value="moaC"/>
    <property type="match status" value="1"/>
</dbReference>
<dbReference type="InterPro" id="IPR050105">
    <property type="entry name" value="MoCo_biosynth_MoaA/MoaC"/>
</dbReference>
<dbReference type="NCBIfam" id="NF006870">
    <property type="entry name" value="PRK09364.1"/>
    <property type="match status" value="1"/>
</dbReference>
<dbReference type="InterPro" id="IPR047594">
    <property type="entry name" value="MoaC_bact/euk"/>
</dbReference>
<dbReference type="UniPathway" id="UPA00344"/>
<proteinExistence type="predicted"/>
<evidence type="ECO:0000256" key="4">
    <source>
        <dbReference type="ARBA" id="ARBA00023150"/>
    </source>
</evidence>
<feature type="region of interest" description="Disordered" evidence="6">
    <location>
        <begin position="509"/>
        <end position="531"/>
    </location>
</feature>
<organism evidence="8 9">
    <name type="scientific">Pleomassaria siparia CBS 279.74</name>
    <dbReference type="NCBI Taxonomy" id="1314801"/>
    <lineage>
        <taxon>Eukaryota</taxon>
        <taxon>Fungi</taxon>
        <taxon>Dikarya</taxon>
        <taxon>Ascomycota</taxon>
        <taxon>Pezizomycotina</taxon>
        <taxon>Dothideomycetes</taxon>
        <taxon>Pleosporomycetidae</taxon>
        <taxon>Pleosporales</taxon>
        <taxon>Pleomassariaceae</taxon>
        <taxon>Pleomassaria</taxon>
    </lineage>
</organism>
<feature type="region of interest" description="Disordered" evidence="6">
    <location>
        <begin position="331"/>
        <end position="397"/>
    </location>
</feature>
<evidence type="ECO:0000256" key="5">
    <source>
        <dbReference type="ARBA" id="ARBA00023239"/>
    </source>
</evidence>
<name>A0A6G1KRV9_9PLEO</name>
<accession>A0A6G1KRV9</accession>
<feature type="region of interest" description="Disordered" evidence="6">
    <location>
        <begin position="101"/>
        <end position="134"/>
    </location>
</feature>
<dbReference type="GO" id="GO:0061799">
    <property type="term" value="F:cyclic pyranopterin monophosphate synthase activity"/>
    <property type="evidence" value="ECO:0007669"/>
    <property type="project" value="UniProtKB-EC"/>
</dbReference>
<comment type="pathway">
    <text evidence="2">Cofactor biosynthesis; molybdopterin biosynthesis.</text>
</comment>
<reference evidence="8" key="1">
    <citation type="journal article" date="2020" name="Stud. Mycol.">
        <title>101 Dothideomycetes genomes: a test case for predicting lifestyles and emergence of pathogens.</title>
        <authorList>
            <person name="Haridas S."/>
            <person name="Albert R."/>
            <person name="Binder M."/>
            <person name="Bloem J."/>
            <person name="Labutti K."/>
            <person name="Salamov A."/>
            <person name="Andreopoulos B."/>
            <person name="Baker S."/>
            <person name="Barry K."/>
            <person name="Bills G."/>
            <person name="Bluhm B."/>
            <person name="Cannon C."/>
            <person name="Castanera R."/>
            <person name="Culley D."/>
            <person name="Daum C."/>
            <person name="Ezra D."/>
            <person name="Gonzalez J."/>
            <person name="Henrissat B."/>
            <person name="Kuo A."/>
            <person name="Liang C."/>
            <person name="Lipzen A."/>
            <person name="Lutzoni F."/>
            <person name="Magnuson J."/>
            <person name="Mondo S."/>
            <person name="Nolan M."/>
            <person name="Ohm R."/>
            <person name="Pangilinan J."/>
            <person name="Park H.-J."/>
            <person name="Ramirez L."/>
            <person name="Alfaro M."/>
            <person name="Sun H."/>
            <person name="Tritt A."/>
            <person name="Yoshinaga Y."/>
            <person name="Zwiers L.-H."/>
            <person name="Turgeon B."/>
            <person name="Goodwin S."/>
            <person name="Spatafora J."/>
            <person name="Crous P."/>
            <person name="Grigoriev I."/>
        </authorList>
    </citation>
    <scope>NUCLEOTIDE SEQUENCE</scope>
    <source>
        <strain evidence="8">CBS 279.74</strain>
    </source>
</reference>
<dbReference type="GO" id="GO:0061798">
    <property type="term" value="F:GTP 3',8'-cyclase activity"/>
    <property type="evidence" value="ECO:0007669"/>
    <property type="project" value="TreeGrafter"/>
</dbReference>
<evidence type="ECO:0000259" key="7">
    <source>
        <dbReference type="Pfam" id="PF01967"/>
    </source>
</evidence>
<keyword evidence="4" id="KW-0501">Molybdenum cofactor biosynthesis</keyword>
<dbReference type="Proteomes" id="UP000799428">
    <property type="component" value="Unassembled WGS sequence"/>
</dbReference>
<dbReference type="InterPro" id="IPR018247">
    <property type="entry name" value="EF_Hand_1_Ca_BS"/>
</dbReference>
<keyword evidence="9" id="KW-1185">Reference proteome</keyword>
<evidence type="ECO:0000256" key="6">
    <source>
        <dbReference type="SAM" id="MobiDB-lite"/>
    </source>
</evidence>
<dbReference type="InterPro" id="IPR036522">
    <property type="entry name" value="MoaC_sf"/>
</dbReference>
<comment type="catalytic activity">
    <reaction evidence="1">
        <text>(8S)-3',8-cyclo-7,8-dihydroguanosine 5'-triphosphate = cyclic pyranopterin phosphate + diphosphate</text>
        <dbReference type="Rhea" id="RHEA:49580"/>
        <dbReference type="ChEBI" id="CHEBI:33019"/>
        <dbReference type="ChEBI" id="CHEBI:59648"/>
        <dbReference type="ChEBI" id="CHEBI:131766"/>
        <dbReference type="EC" id="4.6.1.17"/>
    </reaction>
</comment>
<dbReference type="PANTHER" id="PTHR22960:SF0">
    <property type="entry name" value="MOLYBDENUM COFACTOR BIOSYNTHESIS PROTEIN 1"/>
    <property type="match status" value="1"/>
</dbReference>
<feature type="compositionally biased region" description="Polar residues" evidence="6">
    <location>
        <begin position="331"/>
        <end position="344"/>
    </location>
</feature>
<evidence type="ECO:0000256" key="2">
    <source>
        <dbReference type="ARBA" id="ARBA00005046"/>
    </source>
</evidence>
<keyword evidence="5" id="KW-0456">Lyase</keyword>
<dbReference type="CDD" id="cd01420">
    <property type="entry name" value="MoaC_PE"/>
    <property type="match status" value="1"/>
</dbReference>
<dbReference type="InterPro" id="IPR023045">
    <property type="entry name" value="MoaC"/>
</dbReference>
<feature type="compositionally biased region" description="Polar residues" evidence="6">
    <location>
        <begin position="521"/>
        <end position="531"/>
    </location>
</feature>
<dbReference type="OrthoDB" id="429626at2759"/>
<evidence type="ECO:0000256" key="3">
    <source>
        <dbReference type="ARBA" id="ARBA00012575"/>
    </source>
</evidence>
<dbReference type="GO" id="GO:0006777">
    <property type="term" value="P:Mo-molybdopterin cofactor biosynthetic process"/>
    <property type="evidence" value="ECO:0007669"/>
    <property type="project" value="UniProtKB-KW"/>
</dbReference>
<evidence type="ECO:0000313" key="9">
    <source>
        <dbReference type="Proteomes" id="UP000799428"/>
    </source>
</evidence>
<dbReference type="SUPFAM" id="SSF55040">
    <property type="entry name" value="Molybdenum cofactor biosynthesis protein C, MoaC"/>
    <property type="match status" value="1"/>
</dbReference>
<sequence length="947" mass="105257">MHTPHLPFLYPSLAPNLTTDARFLHGFCETKKISKADARAKKRSDLRKGELEKMLRALDADNLVIEEPPEKMDPKKWDKMLKHAYRGGKGKRTIFAQEKLKRMSKRARQEEYMSRDPDDMPGKTDELAAGPQPKTDNNLAGLLGEMGTLPSPRPPQLPSLESIEEKIAVLESRIALERRIPPIEDPGDWQSYIAHPEGAKVDRLTKRAAWRARKKAQARFKALHGDDKALADEKEKIEMRHREEMEELESVLQRFKFFVQKYRYGGLPSAREARIAARKNRMLPGKNDILDSQLSGSNRNNVGVRVWNHETHGTLNDTSSRTNRNTLVEETVQNTEVAESTESSVADVKPSRPEKPTSPINSTGSDRLHQLREIIQSMKKPKDKVNPPGSPEDHSRSAKIVEARNILEALKADAAKVYSPSKDPPQIRFSNRNPNIINAMDVSMRDWDIEDKGERDHKPAAKEVYDKTNISVEEMVKNVLSDQPHNHNAHSSRDTSHYENFVFGEALKPDPIPPSWPEPQKSANQRSLSDNLKSSFPDLGELVIDDELTINFDSHLSDMQSQLFSLHHRLQNAYPRIDTLPYEAWTSKNRNVLKTWLKILTGKWITRFDDVPGTGDKLDVQVQALLDQMVKEHDLDNEAAARMGKRWIDVFQGRGKIDGDAEGNLDMDEFDAQMSWLRDDSTEGERAIVQATANQTVTSTDHEETALLKKTGQNETSVVPGDMPFSWKSRSNSGFRRAGSGSVGLGVRSFSTTTRQLLSGSKLDDQEQTTKGTTAPTPIATLPHLTSSGAAHMVSISAKPHTIRTAIATGSVHFSNALPLSLIRSNSVKKGDVLSVSRIAGIMAAKQTPSLIPLCHPITLTHVGVELTPFGGAEDNGGVDIEAKVECTGATGVEMEALTAVTAAGLTVIDMCKAVDKGMRIEGVRVVLKEGGRSGVWREEGWVSKSI</sequence>
<dbReference type="EMBL" id="MU005764">
    <property type="protein sequence ID" value="KAF2715568.1"/>
    <property type="molecule type" value="Genomic_DNA"/>
</dbReference>
<dbReference type="EC" id="4.6.1.17" evidence="3"/>
<feature type="compositionally biased region" description="Basic and acidic residues" evidence="6">
    <location>
        <begin position="107"/>
        <end position="126"/>
    </location>
</feature>
<feature type="region of interest" description="Disordered" evidence="6">
    <location>
        <begin position="758"/>
        <end position="779"/>
    </location>
</feature>
<dbReference type="Pfam" id="PF01967">
    <property type="entry name" value="MoaC"/>
    <property type="match status" value="1"/>
</dbReference>
<feature type="domain" description="Molybdopterin cofactor biosynthesis C (MoaC)" evidence="7">
    <location>
        <begin position="793"/>
        <end position="932"/>
    </location>
</feature>
<gene>
    <name evidence="8" type="ORF">K504DRAFT_29264</name>
</gene>
<dbReference type="InterPro" id="IPR002820">
    <property type="entry name" value="Mopterin_CF_biosynth-C_dom"/>
</dbReference>
<evidence type="ECO:0000256" key="1">
    <source>
        <dbReference type="ARBA" id="ARBA00001637"/>
    </source>
</evidence>